<evidence type="ECO:0000259" key="3">
    <source>
        <dbReference type="Pfam" id="PF26309"/>
    </source>
</evidence>
<sequence length="163" mass="18671">MSDLINPRLFARVERSLRKRLNVNVTPHLKRCAAHAKSEDDFMAAAARMLINQQERQEWLASWATRRHNESADTTPADLDTTTPSSLDAPLQRTFRITPQQRERVREALANELGPIADLLLDNEARRADSVTELLQRLESHLESDEQRARFRQSTLSSRSLDA</sequence>
<evidence type="ECO:0000313" key="4">
    <source>
        <dbReference type="EMBL" id="WOB08926.1"/>
    </source>
</evidence>
<evidence type="ECO:0000313" key="5">
    <source>
        <dbReference type="Proteomes" id="UP001303946"/>
    </source>
</evidence>
<feature type="region of interest" description="Disordered" evidence="2">
    <location>
        <begin position="66"/>
        <end position="87"/>
    </location>
</feature>
<feature type="compositionally biased region" description="Low complexity" evidence="2">
    <location>
        <begin position="72"/>
        <end position="86"/>
    </location>
</feature>
<dbReference type="Proteomes" id="UP001303946">
    <property type="component" value="Chromosome"/>
</dbReference>
<accession>A0ABZ0CVC4</accession>
<keyword evidence="5" id="KW-1185">Reference proteome</keyword>
<feature type="coiled-coil region" evidence="1">
    <location>
        <begin position="121"/>
        <end position="148"/>
    </location>
</feature>
<proteinExistence type="predicted"/>
<evidence type="ECO:0000256" key="2">
    <source>
        <dbReference type="SAM" id="MobiDB-lite"/>
    </source>
</evidence>
<evidence type="ECO:0000256" key="1">
    <source>
        <dbReference type="SAM" id="Coils"/>
    </source>
</evidence>
<name>A0ABZ0CVC4_9BURK</name>
<keyword evidence="1" id="KW-0175">Coiled coil</keyword>
<dbReference type="EMBL" id="CP136336">
    <property type="protein sequence ID" value="WOB08926.1"/>
    <property type="molecule type" value="Genomic_DNA"/>
</dbReference>
<dbReference type="RefSeq" id="WP_316701831.1">
    <property type="nucleotide sequence ID" value="NZ_CP136336.1"/>
</dbReference>
<dbReference type="InterPro" id="IPR058395">
    <property type="entry name" value="DUF8082"/>
</dbReference>
<reference evidence="4 5" key="1">
    <citation type="submission" date="2023-10" db="EMBL/GenBank/DDBJ databases">
        <title>Bacteria for the degradation of biodegradable plastic PBAT(Polybutylene adipate terephthalate).</title>
        <authorList>
            <person name="Weon H.-Y."/>
            <person name="Yeon J."/>
        </authorList>
    </citation>
    <scope>NUCLEOTIDE SEQUENCE [LARGE SCALE GENOMIC DNA]</scope>
    <source>
        <strain evidence="4 5">SBD 7-3</strain>
    </source>
</reference>
<organism evidence="4 5">
    <name type="scientific">Piscinibacter gummiphilus</name>
    <dbReference type="NCBI Taxonomy" id="946333"/>
    <lineage>
        <taxon>Bacteria</taxon>
        <taxon>Pseudomonadati</taxon>
        <taxon>Pseudomonadota</taxon>
        <taxon>Betaproteobacteria</taxon>
        <taxon>Burkholderiales</taxon>
        <taxon>Sphaerotilaceae</taxon>
        <taxon>Piscinibacter</taxon>
    </lineage>
</organism>
<protein>
    <recommendedName>
        <fullName evidence="3">DUF8082 domain-containing protein</fullName>
    </recommendedName>
</protein>
<gene>
    <name evidence="4" type="ORF">RXV79_02435</name>
</gene>
<feature type="domain" description="DUF8082" evidence="3">
    <location>
        <begin position="103"/>
        <end position="156"/>
    </location>
</feature>
<dbReference type="Pfam" id="PF26309">
    <property type="entry name" value="DUF8082"/>
    <property type="match status" value="1"/>
</dbReference>